<dbReference type="PANTHER" id="PTHR47219">
    <property type="entry name" value="RAB GTPASE-ACTIVATING PROTEIN 1-LIKE"/>
    <property type="match status" value="1"/>
</dbReference>
<dbReference type="Pfam" id="PF00566">
    <property type="entry name" value="RabGAP-TBC"/>
    <property type="match status" value="1"/>
</dbReference>
<feature type="non-terminal residue" evidence="3">
    <location>
        <position position="1"/>
    </location>
</feature>
<evidence type="ECO:0000313" key="4">
    <source>
        <dbReference type="Proteomes" id="UP000095023"/>
    </source>
</evidence>
<dbReference type="EMBL" id="KV453841">
    <property type="protein sequence ID" value="ODV92881.1"/>
    <property type="molecule type" value="Genomic_DNA"/>
</dbReference>
<evidence type="ECO:0000259" key="2">
    <source>
        <dbReference type="PROSITE" id="PS50086"/>
    </source>
</evidence>
<dbReference type="GO" id="GO:0005737">
    <property type="term" value="C:cytoplasm"/>
    <property type="evidence" value="ECO:0007669"/>
    <property type="project" value="EnsemblFungi"/>
</dbReference>
<proteinExistence type="predicted"/>
<dbReference type="Proteomes" id="UP000095023">
    <property type="component" value="Unassembled WGS sequence"/>
</dbReference>
<dbReference type="PANTHER" id="PTHR47219:SF20">
    <property type="entry name" value="TBC1 DOMAIN FAMILY MEMBER 2B"/>
    <property type="match status" value="1"/>
</dbReference>
<dbReference type="SUPFAM" id="SSF47923">
    <property type="entry name" value="Ypt/Rab-GAP domain of gyp1p"/>
    <property type="match status" value="2"/>
</dbReference>
<protein>
    <recommendedName>
        <fullName evidence="2">Rab-GAP TBC domain-containing protein</fullName>
    </recommendedName>
</protein>
<reference evidence="4" key="1">
    <citation type="submission" date="2016-02" db="EMBL/GenBank/DDBJ databases">
        <title>Comparative genomics of biotechnologically important yeasts.</title>
        <authorList>
            <consortium name="DOE Joint Genome Institute"/>
            <person name="Riley R."/>
            <person name="Haridas S."/>
            <person name="Wolfe K.H."/>
            <person name="Lopes M.R."/>
            <person name="Hittinger C.T."/>
            <person name="Goker M."/>
            <person name="Salamov A."/>
            <person name="Wisecaver J."/>
            <person name="Long T.M."/>
            <person name="Aerts A.L."/>
            <person name="Barry K."/>
            <person name="Choi C."/>
            <person name="Clum A."/>
            <person name="Coughlan A.Y."/>
            <person name="Deshpande S."/>
            <person name="Douglass A.P."/>
            <person name="Hanson S.J."/>
            <person name="Klenk H.-P."/>
            <person name="Labutti K."/>
            <person name="Lapidus A."/>
            <person name="Lindquist E."/>
            <person name="Lipzen A."/>
            <person name="Meier-Kolthoff J.P."/>
            <person name="Ohm R.A."/>
            <person name="Otillar R.P."/>
            <person name="Pangilinan J."/>
            <person name="Peng Y."/>
            <person name="Rokas A."/>
            <person name="Rosa C.A."/>
            <person name="Scheuner C."/>
            <person name="Sibirny A.A."/>
            <person name="Slot J.C."/>
            <person name="Stielow J.B."/>
            <person name="Sun H."/>
            <person name="Kurtzman C.P."/>
            <person name="Blackwell M."/>
            <person name="Jeffries T.W."/>
            <person name="Grigoriev I.V."/>
        </authorList>
    </citation>
    <scope>NUCLEOTIDE SEQUENCE [LARGE SCALE GENOMIC DNA]</scope>
    <source>
        <strain evidence="4">NRRL Y-17796</strain>
    </source>
</reference>
<keyword evidence="4" id="KW-1185">Reference proteome</keyword>
<name>A0A1E4TMA9_9ASCO</name>
<dbReference type="OrthoDB" id="17687at2759"/>
<feature type="region of interest" description="Disordered" evidence="1">
    <location>
        <begin position="572"/>
        <end position="600"/>
    </location>
</feature>
<dbReference type="GO" id="GO:0043332">
    <property type="term" value="C:mating projection tip"/>
    <property type="evidence" value="ECO:0007669"/>
    <property type="project" value="EnsemblFungi"/>
</dbReference>
<sequence length="715" mass="81533">FAIPLSSVKRLERLASPSYAYVISFLTLHQIKIACHFTVSHQAAEEFCEILKQRLRENVKSMKDMKAFIASFYSEYLMSDRKGPVPPGGLGQIYHYPGDPRKLRDKSKMRLWADYFQSHGRNVTIARSPTFYKLVRIGLPNRLRGELWELLSGSSRLRSENAGSYQLLVKKYQGRDSVAVEEIEKDLNRSLPEYPGYLDSEGIDRLRRVLQVYAFENADVGYCQAMNIVVAGFLIYMSEEQAYWLLTKLCDDYIPGYYSKTMYGVLLDQKVFESLVEKTMPILWEHLVKQDVQLSVVSLPWFLSLFINSMPLVFAFRVVDVLFLEGPRVLFQIALAILRINGEELLDASDDGAFISIIKDYFNHLGDSAHPNSRHERIRAITKFQELLVVAFKEFSVITEDMIAKHRQKYNNSVLEGIESFAKRTQLRNLSNPGKFSSDDMGIIYDRFHQAIQTSRIGMGSERTSMDFQAFIYFMSNITDWATDSHDFLNRLYRNWCKNDSGYSEELTLQQVVIGLAHLKESDIMASMEYFFNLYDEDEDGRVDRDGILQMSEGFLFITRHWITLKIEEEVPSQRSSSSEKSGPDNHSKPARRNTVTKRTSYTTAFMGNPVAAGRISVDSNGQQSSALPVPGETYLGAVSDFIKRAFDYATPTETTPVESSETSKDSSSDKITANAALDPNHPLHITLPTFRMIVLADEMLEKLFSTDLAASVRL</sequence>
<evidence type="ECO:0000313" key="3">
    <source>
        <dbReference type="EMBL" id="ODV92881.1"/>
    </source>
</evidence>
<accession>A0A1E4TMA9</accession>
<dbReference type="FunFam" id="1.10.472.80:FF:000021">
    <property type="entry name" value="GTPase activating protein (Gyp2)"/>
    <property type="match status" value="1"/>
</dbReference>
<evidence type="ECO:0000256" key="1">
    <source>
        <dbReference type="SAM" id="MobiDB-lite"/>
    </source>
</evidence>
<feature type="non-terminal residue" evidence="3">
    <location>
        <position position="715"/>
    </location>
</feature>
<dbReference type="AlphaFoldDB" id="A0A1E4TMA9"/>
<dbReference type="SUPFAM" id="SSF47473">
    <property type="entry name" value="EF-hand"/>
    <property type="match status" value="1"/>
</dbReference>
<dbReference type="InterPro" id="IPR000195">
    <property type="entry name" value="Rab-GAP-TBC_dom"/>
</dbReference>
<dbReference type="Gene3D" id="1.10.8.270">
    <property type="entry name" value="putative rabgap domain of human tbc1 domain family member 14 like domains"/>
    <property type="match status" value="1"/>
</dbReference>
<dbReference type="InterPro" id="IPR035969">
    <property type="entry name" value="Rab-GAP_TBC_sf"/>
</dbReference>
<gene>
    <name evidence="3" type="ORF">CANCADRAFT_17757</name>
</gene>
<feature type="domain" description="Rab-GAP TBC" evidence="2">
    <location>
        <begin position="138"/>
        <end position="326"/>
    </location>
</feature>
<dbReference type="SMART" id="SM00164">
    <property type="entry name" value="TBC"/>
    <property type="match status" value="1"/>
</dbReference>
<dbReference type="GO" id="GO:0031267">
    <property type="term" value="F:small GTPase binding"/>
    <property type="evidence" value="ECO:0007669"/>
    <property type="project" value="TreeGrafter"/>
</dbReference>
<dbReference type="PROSITE" id="PS50086">
    <property type="entry name" value="TBC_RABGAP"/>
    <property type="match status" value="1"/>
</dbReference>
<dbReference type="Gene3D" id="1.10.472.80">
    <property type="entry name" value="Ypt/Rab-GAP domain of gyp1p, domain 3"/>
    <property type="match status" value="1"/>
</dbReference>
<dbReference type="InterPro" id="IPR011992">
    <property type="entry name" value="EF-hand-dom_pair"/>
</dbReference>
<dbReference type="Gene3D" id="1.10.238.10">
    <property type="entry name" value="EF-hand"/>
    <property type="match status" value="1"/>
</dbReference>
<organism evidence="3 4">
    <name type="scientific">Tortispora caseinolytica NRRL Y-17796</name>
    <dbReference type="NCBI Taxonomy" id="767744"/>
    <lineage>
        <taxon>Eukaryota</taxon>
        <taxon>Fungi</taxon>
        <taxon>Dikarya</taxon>
        <taxon>Ascomycota</taxon>
        <taxon>Saccharomycotina</taxon>
        <taxon>Trigonopsidomycetes</taxon>
        <taxon>Trigonopsidales</taxon>
        <taxon>Trigonopsidaceae</taxon>
        <taxon>Tortispora</taxon>
    </lineage>
</organism>
<dbReference type="InterPro" id="IPR050302">
    <property type="entry name" value="Rab_GAP_TBC_domain"/>
</dbReference>
<dbReference type="Gene3D" id="1.10.10.750">
    <property type="entry name" value="Ypt/Rab-GAP domain of gyp1p, domain 1"/>
    <property type="match status" value="1"/>
</dbReference>
<feature type="region of interest" description="Disordered" evidence="1">
    <location>
        <begin position="653"/>
        <end position="675"/>
    </location>
</feature>
<dbReference type="GO" id="GO:0005096">
    <property type="term" value="F:GTPase activator activity"/>
    <property type="evidence" value="ECO:0007669"/>
    <property type="project" value="EnsemblFungi"/>
</dbReference>